<reference evidence="2" key="1">
    <citation type="journal article" date="2019" name="Int. J. Syst. Evol. Microbiol.">
        <title>The Global Catalogue of Microorganisms (GCM) 10K type strain sequencing project: providing services to taxonomists for standard genome sequencing and annotation.</title>
        <authorList>
            <consortium name="The Broad Institute Genomics Platform"/>
            <consortium name="The Broad Institute Genome Sequencing Center for Infectious Disease"/>
            <person name="Wu L."/>
            <person name="Ma J."/>
        </authorList>
    </citation>
    <scope>NUCLEOTIDE SEQUENCE [LARGE SCALE GENOMIC DNA]</scope>
    <source>
        <strain evidence="2">JCM 4737</strain>
    </source>
</reference>
<dbReference type="Proteomes" id="UP000599437">
    <property type="component" value="Unassembled WGS sequence"/>
</dbReference>
<evidence type="ECO:0000313" key="2">
    <source>
        <dbReference type="Proteomes" id="UP000599437"/>
    </source>
</evidence>
<gene>
    <name evidence="1" type="ORF">GCM10010346_19350</name>
</gene>
<protein>
    <recommendedName>
        <fullName evidence="3">Secreted protein</fullName>
    </recommendedName>
</protein>
<sequence length="73" mass="7535">MLVVLAGDASAADAAPAPSPVPTRAVAATAARRNERRTVLTGAEGACRLKVTRGNVTVNLWPEVHACDLLARS</sequence>
<keyword evidence="2" id="KW-1185">Reference proteome</keyword>
<comment type="caution">
    <text evidence="1">The sequence shown here is derived from an EMBL/GenBank/DDBJ whole genome shotgun (WGS) entry which is preliminary data.</text>
</comment>
<evidence type="ECO:0000313" key="1">
    <source>
        <dbReference type="EMBL" id="GHA96708.1"/>
    </source>
</evidence>
<evidence type="ECO:0008006" key="3">
    <source>
        <dbReference type="Google" id="ProtNLM"/>
    </source>
</evidence>
<proteinExistence type="predicted"/>
<accession>A0ABQ3DHS5</accession>
<dbReference type="EMBL" id="BMVO01000004">
    <property type="protein sequence ID" value="GHA96708.1"/>
    <property type="molecule type" value="Genomic_DNA"/>
</dbReference>
<name>A0ABQ3DHS5_9ACTN</name>
<organism evidence="1 2">
    <name type="scientific">Streptomyces chryseus</name>
    <dbReference type="NCBI Taxonomy" id="68186"/>
    <lineage>
        <taxon>Bacteria</taxon>
        <taxon>Bacillati</taxon>
        <taxon>Actinomycetota</taxon>
        <taxon>Actinomycetes</taxon>
        <taxon>Kitasatosporales</taxon>
        <taxon>Streptomycetaceae</taxon>
        <taxon>Streptomyces</taxon>
    </lineage>
</organism>